<keyword evidence="12 22" id="KW-0472">Membrane</keyword>
<feature type="domain" description="GP-PDE" evidence="23">
    <location>
        <begin position="39"/>
        <end position="302"/>
    </location>
</feature>
<comment type="catalytic activity">
    <reaction evidence="14">
        <text>N-(5Z,8Z,11Z,14Z-eicosatetraenoyl)-1-(9Z-octadecenoyl)-sn-glycero-3-phosphoethanolamine + H2O = N-(5Z,8Z,11Z,14Z-eicosatetraenoyl)-ethanolamine + 1-(9Z-octadecenoyl)-sn-glycero-3-phosphate + H(+)</text>
        <dbReference type="Rhea" id="RHEA:45544"/>
        <dbReference type="ChEBI" id="CHEBI:2700"/>
        <dbReference type="ChEBI" id="CHEBI:15377"/>
        <dbReference type="ChEBI" id="CHEBI:15378"/>
        <dbReference type="ChEBI" id="CHEBI:74544"/>
        <dbReference type="ChEBI" id="CHEBI:85223"/>
    </reaction>
    <physiologicalReaction direction="left-to-right" evidence="14">
        <dbReference type="Rhea" id="RHEA:45545"/>
    </physiologicalReaction>
</comment>
<evidence type="ECO:0000256" key="7">
    <source>
        <dbReference type="ARBA" id="ARBA00022723"/>
    </source>
</evidence>
<dbReference type="GO" id="GO:0034638">
    <property type="term" value="P:phosphatidylcholine catabolic process"/>
    <property type="evidence" value="ECO:0007669"/>
    <property type="project" value="Ensembl"/>
</dbReference>
<evidence type="ECO:0000256" key="11">
    <source>
        <dbReference type="ARBA" id="ARBA00023098"/>
    </source>
</evidence>
<keyword evidence="5" id="KW-0963">Cytoplasm</keyword>
<dbReference type="Ensembl" id="ENSUMAT00000017743.1">
    <property type="protein sequence ID" value="ENSUMAP00000014982.1"/>
    <property type="gene ID" value="ENSUMAG00000011011.1"/>
</dbReference>
<dbReference type="GO" id="GO:0004622">
    <property type="term" value="F:phosphatidylcholine lysophospholipase activity"/>
    <property type="evidence" value="ECO:0007669"/>
    <property type="project" value="TreeGrafter"/>
</dbReference>
<dbReference type="InterPro" id="IPR030395">
    <property type="entry name" value="GP_PDE_dom"/>
</dbReference>
<dbReference type="PANTHER" id="PTHR42758:SF3">
    <property type="entry name" value="LYSOPHOSPHOLIPASE D GDPD3"/>
    <property type="match status" value="1"/>
</dbReference>
<evidence type="ECO:0000256" key="5">
    <source>
        <dbReference type="ARBA" id="ARBA00022490"/>
    </source>
</evidence>
<dbReference type="PROSITE" id="PS51704">
    <property type="entry name" value="GP_PDE"/>
    <property type="match status" value="1"/>
</dbReference>
<dbReference type="GO" id="GO:0048471">
    <property type="term" value="C:perinuclear region of cytoplasm"/>
    <property type="evidence" value="ECO:0007669"/>
    <property type="project" value="UniProtKB-SubCell"/>
</dbReference>
<evidence type="ECO:0000256" key="10">
    <source>
        <dbReference type="ARBA" id="ARBA00022989"/>
    </source>
</evidence>
<dbReference type="Gene3D" id="3.20.20.190">
    <property type="entry name" value="Phosphatidylinositol (PI) phosphodiesterase"/>
    <property type="match status" value="1"/>
</dbReference>
<dbReference type="FunFam" id="3.20.20.190:FF:000033">
    <property type="entry name" value="Glycerophosphodiester phosphodiesterase domain containing 3"/>
    <property type="match status" value="1"/>
</dbReference>
<evidence type="ECO:0000256" key="14">
    <source>
        <dbReference type="ARBA" id="ARBA00047392"/>
    </source>
</evidence>
<evidence type="ECO:0000256" key="2">
    <source>
        <dbReference type="ARBA" id="ARBA00004240"/>
    </source>
</evidence>
<comment type="catalytic activity">
    <reaction evidence="16">
        <text>1-O-(1Z-octadecenyl)-sn-glycero-3-phospho-N-hexadecanoyl-ethanolamine + H2O = 1-O-(1Z-octadecenyl)-sn-glycero-3-phosphate + N-hexadecanoylethanolamine + H(+)</text>
        <dbReference type="Rhea" id="RHEA:53184"/>
        <dbReference type="ChEBI" id="CHEBI:15377"/>
        <dbReference type="ChEBI" id="CHEBI:15378"/>
        <dbReference type="ChEBI" id="CHEBI:71464"/>
        <dbReference type="ChEBI" id="CHEBI:137009"/>
        <dbReference type="ChEBI" id="CHEBI:137017"/>
    </reaction>
    <physiologicalReaction direction="left-to-right" evidence="16">
        <dbReference type="Rhea" id="RHEA:53185"/>
    </physiologicalReaction>
</comment>
<keyword evidence="8" id="KW-0378">Hydrolase</keyword>
<dbReference type="GO" id="GO:0046872">
    <property type="term" value="F:metal ion binding"/>
    <property type="evidence" value="ECO:0007669"/>
    <property type="project" value="UniProtKB-KW"/>
</dbReference>
<evidence type="ECO:0000313" key="24">
    <source>
        <dbReference type="Ensembl" id="ENSUMAP00000014982"/>
    </source>
</evidence>
<feature type="transmembrane region" description="Helical" evidence="22">
    <location>
        <begin position="6"/>
        <end position="23"/>
    </location>
</feature>
<dbReference type="GO" id="GO:0070291">
    <property type="term" value="P:N-acylethanolamine metabolic process"/>
    <property type="evidence" value="ECO:0007669"/>
    <property type="project" value="Ensembl"/>
</dbReference>
<reference evidence="24" key="1">
    <citation type="submission" date="2019-03" db="UniProtKB">
        <authorList>
            <consortium name="Ensembl"/>
        </authorList>
    </citation>
    <scope>IDENTIFICATION</scope>
</reference>
<comment type="catalytic activity">
    <reaction evidence="15">
        <text>N-hexadecanoyl-1-(9Z-octadecenoyl)-sn-glycero-3-phosphoethanolamine + H2O = N-hexadecanoylethanolamine + 1-(9Z-octadecenoyl)-sn-glycero-3-phosphate + H(+)</text>
        <dbReference type="Rhea" id="RHEA:53168"/>
        <dbReference type="ChEBI" id="CHEBI:15377"/>
        <dbReference type="ChEBI" id="CHEBI:15378"/>
        <dbReference type="ChEBI" id="CHEBI:71464"/>
        <dbReference type="ChEBI" id="CHEBI:74544"/>
        <dbReference type="ChEBI" id="CHEBI:85217"/>
    </reaction>
    <physiologicalReaction direction="left-to-right" evidence="15">
        <dbReference type="Rhea" id="RHEA:53169"/>
    </physiologicalReaction>
</comment>
<evidence type="ECO:0000256" key="13">
    <source>
        <dbReference type="ARBA" id="ARBA00036083"/>
    </source>
</evidence>
<evidence type="ECO:0000256" key="12">
    <source>
        <dbReference type="ARBA" id="ARBA00023136"/>
    </source>
</evidence>
<dbReference type="GO" id="GO:0005789">
    <property type="term" value="C:endoplasmic reticulum membrane"/>
    <property type="evidence" value="ECO:0007669"/>
    <property type="project" value="Ensembl"/>
</dbReference>
<feature type="transmembrane region" description="Helical" evidence="22">
    <location>
        <begin position="195"/>
        <end position="219"/>
    </location>
</feature>
<dbReference type="AlphaFoldDB" id="A0A452U2T4"/>
<dbReference type="PANTHER" id="PTHR42758">
    <property type="entry name" value="PHOSPHATIDYLGLYCEROL PHOSPHOLIPASE C"/>
    <property type="match status" value="1"/>
</dbReference>
<organism evidence="24">
    <name type="scientific">Ursus maritimus</name>
    <name type="common">Polar bear</name>
    <name type="synonym">Thalarctos maritimus</name>
    <dbReference type="NCBI Taxonomy" id="29073"/>
    <lineage>
        <taxon>Eukaryota</taxon>
        <taxon>Metazoa</taxon>
        <taxon>Chordata</taxon>
        <taxon>Craniata</taxon>
        <taxon>Vertebrata</taxon>
        <taxon>Euteleostomi</taxon>
        <taxon>Mammalia</taxon>
        <taxon>Eutheria</taxon>
        <taxon>Laurasiatheria</taxon>
        <taxon>Carnivora</taxon>
        <taxon>Caniformia</taxon>
        <taxon>Ursidae</taxon>
        <taxon>Ursus</taxon>
    </lineage>
</organism>
<evidence type="ECO:0000256" key="6">
    <source>
        <dbReference type="ARBA" id="ARBA00022692"/>
    </source>
</evidence>
<sequence length="312" mass="35747">MSPVLYYALPALGSYVMLSVFFLRRPRLLHTPWAPAFLPRLGAHRAGSGERLEHTMEAMENSMAQRSDFLELDCQLTRDGVVVVSHDENLSRQSGVNRDVSSLDFEELPLYKEELEVYFSPGHFAHGTDRRMVSLEDMFRRFPRMPMSVEVKAVNEELINKVAGLVRHFDRSEITIWASEKSSVMRKCRAANPEMPFAFTISRGLWLVLVYYLGLLPFVHIPERFFICFLPTIINRYPQGPRFPSASSPRLIMRKSLIQHLEQRGVQVIFWCLNEESDFEAAYGLGATGVITDYPTALRRYLDNHGRAAQAS</sequence>
<dbReference type="Pfam" id="PF03009">
    <property type="entry name" value="GDPD"/>
    <property type="match status" value="1"/>
</dbReference>
<evidence type="ECO:0000256" key="19">
    <source>
        <dbReference type="ARBA" id="ARBA00073061"/>
    </source>
</evidence>
<protein>
    <recommendedName>
        <fullName evidence="19">Lysophospholipase D GDPD3</fullName>
    </recommendedName>
    <alternativeName>
        <fullName evidence="21">Glycerophosphodiester phosphodiesterase 7</fullName>
    </alternativeName>
    <alternativeName>
        <fullName evidence="20">Glycerophosphodiester phosphodiesterase domain-containing protein 3</fullName>
    </alternativeName>
</protein>
<keyword evidence="7" id="KW-0479">Metal-binding</keyword>
<proteinExistence type="inferred from homology"/>
<evidence type="ECO:0000256" key="9">
    <source>
        <dbReference type="ARBA" id="ARBA00022824"/>
    </source>
</evidence>
<evidence type="ECO:0000256" key="1">
    <source>
        <dbReference type="ARBA" id="ARBA00004141"/>
    </source>
</evidence>
<dbReference type="OMA" id="KWAIMRK"/>
<comment type="subcellular location">
    <subcellularLocation>
        <location evidence="3">Cytoplasm</location>
        <location evidence="3">Perinuclear region</location>
    </subcellularLocation>
    <subcellularLocation>
        <location evidence="2">Endoplasmic reticulum</location>
    </subcellularLocation>
    <subcellularLocation>
        <location evidence="1">Membrane</location>
        <topology evidence="1">Multi-pass membrane protein</topology>
    </subcellularLocation>
</comment>
<dbReference type="GO" id="GO:0008081">
    <property type="term" value="F:phosphoric diester hydrolase activity"/>
    <property type="evidence" value="ECO:0007669"/>
    <property type="project" value="Ensembl"/>
</dbReference>
<evidence type="ECO:0000259" key="23">
    <source>
        <dbReference type="PROSITE" id="PS51704"/>
    </source>
</evidence>
<comment type="function">
    <text evidence="18">Hydrolyzes lysoglycerophospholipids to produce lysophosphatidic acid (LPA) and the corresponding amines. Shows a preference for 1-O-alkyl-sn-glycero-3-phosphocholine (lyso-PAF), lysophosphatidylcholine (lyso-PC) and N-acylethanolamine lysophospholipids. Does not display glycerophosphodiester phosphodiesterase activity, since it cannot hydrolyze either glycerophosphoinositol or glycerophosphocholine.</text>
</comment>
<dbReference type="CDD" id="cd08612">
    <property type="entry name" value="GDPD_GDE4"/>
    <property type="match status" value="1"/>
</dbReference>
<dbReference type="InterPro" id="IPR017946">
    <property type="entry name" value="PLC-like_Pdiesterase_TIM-brl"/>
</dbReference>
<evidence type="ECO:0000256" key="8">
    <source>
        <dbReference type="ARBA" id="ARBA00022801"/>
    </source>
</evidence>
<keyword evidence="10 22" id="KW-1133">Transmembrane helix</keyword>
<evidence type="ECO:0000256" key="3">
    <source>
        <dbReference type="ARBA" id="ARBA00004556"/>
    </source>
</evidence>
<keyword evidence="11" id="KW-0443">Lipid metabolism</keyword>
<comment type="catalytic activity">
    <reaction evidence="13">
        <text>1-O-hexadecyl-sn-glycero-3-phosphocholine + H2O = 1-O-hexadecyl-sn-glycero-3-phosphate + choline + H(+)</text>
        <dbReference type="Rhea" id="RHEA:41143"/>
        <dbReference type="ChEBI" id="CHEBI:15354"/>
        <dbReference type="ChEBI" id="CHEBI:15377"/>
        <dbReference type="ChEBI" id="CHEBI:15378"/>
        <dbReference type="ChEBI" id="CHEBI:64496"/>
        <dbReference type="ChEBI" id="CHEBI:77580"/>
    </reaction>
    <physiologicalReaction direction="left-to-right" evidence="13">
        <dbReference type="Rhea" id="RHEA:41144"/>
    </physiologicalReaction>
</comment>
<comment type="catalytic activity">
    <reaction evidence="17">
        <text>N,1-di-(9Z-octadecenoyl)-sn-glycero-3-phosphoethanolamine + H2O = N-(9Z-octadecenoyl) ethanolamine + 1-(9Z-octadecenoyl)-sn-glycero-3-phosphate + H(+)</text>
        <dbReference type="Rhea" id="RHEA:56460"/>
        <dbReference type="ChEBI" id="CHEBI:15377"/>
        <dbReference type="ChEBI" id="CHEBI:15378"/>
        <dbReference type="ChEBI" id="CHEBI:71466"/>
        <dbReference type="ChEBI" id="CHEBI:74544"/>
        <dbReference type="ChEBI" id="CHEBI:85222"/>
    </reaction>
    <physiologicalReaction direction="left-to-right" evidence="17">
        <dbReference type="Rhea" id="RHEA:56461"/>
    </physiologicalReaction>
</comment>
<keyword evidence="6 22" id="KW-0812">Transmembrane</keyword>
<evidence type="ECO:0000256" key="4">
    <source>
        <dbReference type="ARBA" id="ARBA00007277"/>
    </source>
</evidence>
<evidence type="ECO:0000256" key="21">
    <source>
        <dbReference type="ARBA" id="ARBA00082474"/>
    </source>
</evidence>
<name>A0A452U2T4_URSMA</name>
<evidence type="ECO:0000256" key="22">
    <source>
        <dbReference type="SAM" id="Phobius"/>
    </source>
</evidence>
<comment type="similarity">
    <text evidence="4">Belongs to the glycerophosphoryl diester phosphodiesterase family.</text>
</comment>
<dbReference type="InterPro" id="IPR052271">
    <property type="entry name" value="GDPD-Related"/>
</dbReference>
<dbReference type="GeneTree" id="ENSGT00940000160759"/>
<evidence type="ECO:0000256" key="16">
    <source>
        <dbReference type="ARBA" id="ARBA00048580"/>
    </source>
</evidence>
<evidence type="ECO:0000256" key="15">
    <source>
        <dbReference type="ARBA" id="ARBA00047538"/>
    </source>
</evidence>
<dbReference type="SUPFAM" id="SSF51695">
    <property type="entry name" value="PLC-like phosphodiesterases"/>
    <property type="match status" value="1"/>
</dbReference>
<evidence type="ECO:0000256" key="18">
    <source>
        <dbReference type="ARBA" id="ARBA00056977"/>
    </source>
</evidence>
<gene>
    <name evidence="24" type="primary">GDPD3</name>
</gene>
<keyword evidence="9" id="KW-0256">Endoplasmic reticulum</keyword>
<evidence type="ECO:0000256" key="20">
    <source>
        <dbReference type="ARBA" id="ARBA00081582"/>
    </source>
</evidence>
<evidence type="ECO:0000256" key="17">
    <source>
        <dbReference type="ARBA" id="ARBA00048947"/>
    </source>
</evidence>
<accession>A0A452U2T4</accession>